<reference evidence="1" key="1">
    <citation type="submission" date="2022-07" db="EMBL/GenBank/DDBJ databases">
        <title>Phylogenomic reconstructions and comparative analyses of Kickxellomycotina fungi.</title>
        <authorList>
            <person name="Reynolds N.K."/>
            <person name="Stajich J.E."/>
            <person name="Barry K."/>
            <person name="Grigoriev I.V."/>
            <person name="Crous P."/>
            <person name="Smith M.E."/>
        </authorList>
    </citation>
    <scope>NUCLEOTIDE SEQUENCE</scope>
    <source>
        <strain evidence="1">IMI 214461</strain>
    </source>
</reference>
<organism evidence="1 2">
    <name type="scientific">Coemansia thaxteri</name>
    <dbReference type="NCBI Taxonomy" id="2663907"/>
    <lineage>
        <taxon>Eukaryota</taxon>
        <taxon>Fungi</taxon>
        <taxon>Fungi incertae sedis</taxon>
        <taxon>Zoopagomycota</taxon>
        <taxon>Kickxellomycotina</taxon>
        <taxon>Kickxellomycetes</taxon>
        <taxon>Kickxellales</taxon>
        <taxon>Kickxellaceae</taxon>
        <taxon>Coemansia</taxon>
    </lineage>
</organism>
<evidence type="ECO:0000313" key="1">
    <source>
        <dbReference type="EMBL" id="KAJ1996906.1"/>
    </source>
</evidence>
<dbReference type="AlphaFoldDB" id="A0A9W8B6L6"/>
<protein>
    <submittedName>
        <fullName evidence="1">Uncharacterized protein</fullName>
    </submittedName>
</protein>
<dbReference type="Proteomes" id="UP001150907">
    <property type="component" value="Unassembled WGS sequence"/>
</dbReference>
<proteinExistence type="predicted"/>
<gene>
    <name evidence="1" type="ORF">H4R26_006018</name>
</gene>
<dbReference type="OrthoDB" id="2435509at2759"/>
<dbReference type="EMBL" id="JANBQF010001594">
    <property type="protein sequence ID" value="KAJ1996906.1"/>
    <property type="molecule type" value="Genomic_DNA"/>
</dbReference>
<accession>A0A9W8B6L6</accession>
<name>A0A9W8B6L6_9FUNG</name>
<evidence type="ECO:0000313" key="2">
    <source>
        <dbReference type="Proteomes" id="UP001150907"/>
    </source>
</evidence>
<sequence>MFVIGSNVTLGWKYSNATLRPPNKVSICGKFPSGSNMSKNPASLCDWDIAVNISGKLLNYTWDTVRQGAPGVAFSEYKGYLMYLFDSDYGVNNPVPGPGRITPALFWFNLYNSRYSLTNQGVPSGYTPSAAHAVSVRLWAVAAIVALGALGVWV</sequence>
<keyword evidence="2" id="KW-1185">Reference proteome</keyword>
<comment type="caution">
    <text evidence="1">The sequence shown here is derived from an EMBL/GenBank/DDBJ whole genome shotgun (WGS) entry which is preliminary data.</text>
</comment>